<keyword evidence="2" id="KW-0217">Developmental protein</keyword>
<keyword evidence="4" id="KW-0805">Transcription regulation</keyword>
<dbReference type="InterPro" id="IPR009057">
    <property type="entry name" value="Homeodomain-like_sf"/>
</dbReference>
<evidence type="ECO:0000256" key="3">
    <source>
        <dbReference type="ARBA" id="ARBA00022553"/>
    </source>
</evidence>
<feature type="region of interest" description="Disordered" evidence="8">
    <location>
        <begin position="207"/>
        <end position="237"/>
    </location>
</feature>
<evidence type="ECO:0000256" key="1">
    <source>
        <dbReference type="ARBA" id="ARBA00004123"/>
    </source>
</evidence>
<dbReference type="OrthoDB" id="6624814at2759"/>
<evidence type="ECO:0000256" key="4">
    <source>
        <dbReference type="ARBA" id="ARBA00023015"/>
    </source>
</evidence>
<dbReference type="EMBL" id="JAACXV010000277">
    <property type="protein sequence ID" value="KAF7280712.1"/>
    <property type="molecule type" value="Genomic_DNA"/>
</dbReference>
<name>A0A834IGB7_RHYFE</name>
<dbReference type="AlphaFoldDB" id="A0A834IGB7"/>
<dbReference type="Proteomes" id="UP000625711">
    <property type="component" value="Unassembled WGS sequence"/>
</dbReference>
<comment type="caution">
    <text evidence="10">The sequence shown here is derived from an EMBL/GenBank/DDBJ whole genome shotgun (WGS) entry which is preliminary data.</text>
</comment>
<keyword evidence="3" id="KW-0597">Phosphoprotein</keyword>
<dbReference type="Pfam" id="PF04218">
    <property type="entry name" value="CENP-B_N"/>
    <property type="match status" value="1"/>
</dbReference>
<feature type="region of interest" description="Disordered" evidence="8">
    <location>
        <begin position="263"/>
        <end position="297"/>
    </location>
</feature>
<dbReference type="InterPro" id="IPR036388">
    <property type="entry name" value="WH-like_DNA-bd_sf"/>
</dbReference>
<dbReference type="InterPro" id="IPR007889">
    <property type="entry name" value="HTH_Psq"/>
</dbReference>
<organism evidence="10 11">
    <name type="scientific">Rhynchophorus ferrugineus</name>
    <name type="common">Red palm weevil</name>
    <name type="synonym">Curculio ferrugineus</name>
    <dbReference type="NCBI Taxonomy" id="354439"/>
    <lineage>
        <taxon>Eukaryota</taxon>
        <taxon>Metazoa</taxon>
        <taxon>Ecdysozoa</taxon>
        <taxon>Arthropoda</taxon>
        <taxon>Hexapoda</taxon>
        <taxon>Insecta</taxon>
        <taxon>Pterygota</taxon>
        <taxon>Neoptera</taxon>
        <taxon>Endopterygota</taxon>
        <taxon>Coleoptera</taxon>
        <taxon>Polyphaga</taxon>
        <taxon>Cucujiformia</taxon>
        <taxon>Curculionidae</taxon>
        <taxon>Dryophthorinae</taxon>
        <taxon>Rhynchophorus</taxon>
    </lineage>
</organism>
<evidence type="ECO:0000256" key="7">
    <source>
        <dbReference type="PROSITE-ProRule" id="PRU00320"/>
    </source>
</evidence>
<dbReference type="Gene3D" id="1.10.10.10">
    <property type="entry name" value="Winged helix-like DNA-binding domain superfamily/Winged helix DNA-binding domain"/>
    <property type="match status" value="1"/>
</dbReference>
<protein>
    <recommendedName>
        <fullName evidence="9">HTH psq-type domain-containing protein</fullName>
    </recommendedName>
</protein>
<proteinExistence type="predicted"/>
<keyword evidence="7" id="KW-0539">Nucleus</keyword>
<dbReference type="GO" id="GO:0003677">
    <property type="term" value="F:DNA binding"/>
    <property type="evidence" value="ECO:0007669"/>
    <property type="project" value="UniProtKB-UniRule"/>
</dbReference>
<keyword evidence="6" id="KW-0804">Transcription</keyword>
<feature type="domain" description="HTH psq-type" evidence="9">
    <location>
        <begin position="5"/>
        <end position="57"/>
    </location>
</feature>
<evidence type="ECO:0000313" key="10">
    <source>
        <dbReference type="EMBL" id="KAF7280712.1"/>
    </source>
</evidence>
<sequence length="471" mass="51602">MSMAKAGKRPLRSLTAHEKLLAVKRVSAGGESKASVARDIGVPESTLRGWCKNQAKIFNQARASPNHLDGDGEAVSPAKRSKLDEPYNLSMKDTSDSSYSPSSQFDGGDFAKTAAETEAETPPINLRAASQASVTKTAVSTAADKEREKNRAELARLSAELGLNRPEVFLSGFGGSNSVNETILFWNSIYNQLTYQQKLLQQHQQAKFPAADAGSKHATTNGAEKRDKILPNTEQQPSVHDSVSYWLRQQTLMGMSTIASTTTTTTTTSSSSSQPLPTTAAVTTTTTTTTSSSMPEVSTSASSFINSMSTNSAVSQMRLWNWYKQSLPTVNQLQAQLTSTPTNSDKQILYQQLVKPEADQNQKDKQDTENDVVKEEKPRNNGKNRSVLDNIFINNSMPASEADKDEPDSSLDIYQAVRHGEKFLKWLESCSDPSVTAVQIVTLQSLIKNLKKGFDRKNGDHQNTKTKVRRK</sequence>
<keyword evidence="5 7" id="KW-0238">DNA-binding</keyword>
<evidence type="ECO:0000256" key="2">
    <source>
        <dbReference type="ARBA" id="ARBA00022473"/>
    </source>
</evidence>
<reference evidence="10" key="1">
    <citation type="submission" date="2020-08" db="EMBL/GenBank/DDBJ databases">
        <title>Genome sequencing and assembly of the red palm weevil Rhynchophorus ferrugineus.</title>
        <authorList>
            <person name="Dias G.B."/>
            <person name="Bergman C.M."/>
            <person name="Manee M."/>
        </authorList>
    </citation>
    <scope>NUCLEOTIDE SEQUENCE</scope>
    <source>
        <strain evidence="10">AA-2017</strain>
        <tissue evidence="10">Whole larva</tissue>
    </source>
</reference>
<feature type="compositionally biased region" description="Low complexity" evidence="8">
    <location>
        <begin position="90"/>
        <end position="106"/>
    </location>
</feature>
<evidence type="ECO:0000259" key="9">
    <source>
        <dbReference type="PROSITE" id="PS50960"/>
    </source>
</evidence>
<evidence type="ECO:0000256" key="8">
    <source>
        <dbReference type="SAM" id="MobiDB-lite"/>
    </source>
</evidence>
<feature type="DNA-binding region" description="H-T-H motif" evidence="7">
    <location>
        <begin position="33"/>
        <end position="53"/>
    </location>
</feature>
<dbReference type="PANTHER" id="PTHR33215">
    <property type="entry name" value="PROTEIN DISTAL ANTENNA"/>
    <property type="match status" value="1"/>
</dbReference>
<feature type="region of interest" description="Disordered" evidence="8">
    <location>
        <begin position="62"/>
        <end position="109"/>
    </location>
</feature>
<dbReference type="GO" id="GO:0005634">
    <property type="term" value="C:nucleus"/>
    <property type="evidence" value="ECO:0007669"/>
    <property type="project" value="UniProtKB-SubCell"/>
</dbReference>
<dbReference type="PANTHER" id="PTHR33215:SF13">
    <property type="entry name" value="PROTEIN DISTAL ANTENNA"/>
    <property type="match status" value="1"/>
</dbReference>
<comment type="subcellular location">
    <subcellularLocation>
        <location evidence="1 7">Nucleus</location>
    </subcellularLocation>
</comment>
<dbReference type="SUPFAM" id="SSF46689">
    <property type="entry name" value="Homeodomain-like"/>
    <property type="match status" value="1"/>
</dbReference>
<evidence type="ECO:0000256" key="5">
    <source>
        <dbReference type="ARBA" id="ARBA00023125"/>
    </source>
</evidence>
<keyword evidence="11" id="KW-1185">Reference proteome</keyword>
<feature type="region of interest" description="Disordered" evidence="8">
    <location>
        <begin position="355"/>
        <end position="385"/>
    </location>
</feature>
<evidence type="ECO:0000256" key="6">
    <source>
        <dbReference type="ARBA" id="ARBA00023163"/>
    </source>
</evidence>
<gene>
    <name evidence="10" type="ORF">GWI33_005569</name>
</gene>
<evidence type="ECO:0000313" key="11">
    <source>
        <dbReference type="Proteomes" id="UP000625711"/>
    </source>
</evidence>
<dbReference type="InterPro" id="IPR051839">
    <property type="entry name" value="RD_transcriptional_regulator"/>
</dbReference>
<accession>A0A834IGB7</accession>
<dbReference type="PROSITE" id="PS50960">
    <property type="entry name" value="HTH_PSQ"/>
    <property type="match status" value="1"/>
</dbReference>
<feature type="compositionally biased region" description="Basic and acidic residues" evidence="8">
    <location>
        <begin position="356"/>
        <end position="379"/>
    </location>
</feature>